<organism evidence="2">
    <name type="scientific">Alexandrium catenella</name>
    <name type="common">Red tide dinoflagellate</name>
    <name type="synonym">Gonyaulax catenella</name>
    <dbReference type="NCBI Taxonomy" id="2925"/>
    <lineage>
        <taxon>Eukaryota</taxon>
        <taxon>Sar</taxon>
        <taxon>Alveolata</taxon>
        <taxon>Dinophyceae</taxon>
        <taxon>Gonyaulacales</taxon>
        <taxon>Pyrocystaceae</taxon>
        <taxon>Alexandrium</taxon>
    </lineage>
</organism>
<gene>
    <name evidence="2" type="ORF">ACAT0790_LOCUS48279</name>
</gene>
<evidence type="ECO:0000313" key="2">
    <source>
        <dbReference type="EMBL" id="CAD9171510.1"/>
    </source>
</evidence>
<sequence length="367" mass="39829">MLGGRPATAFALALLADVWQMARGQVEAAGDCEAIDQAVPDVQLLQARFGLRATAADGASAGLQAAAADGASAGVFPTDEERFRLSDPTNSTNPDLTFLNDTFRYRASNPDYGLPGCPCIGIEFLRKWFINNTVVGKEIFYPGDWGTRCEDPTLGTTECEGDAPPWYCNYGKWCYVDGCNCNVSHEFVAHSDFRSFPMVQGHAISVSTATCGSPNASQPEAVRNQTVAYLAYENISMTCDPLPDNITGDDACECIGMSNMYGTVTAHINGSNYSYPADLGTYCSDWDEDRHPDCQGSSQPDWCSQRWCYVDPCRCNIGTPPKVSTYLPKVTYRGKPLFYSYATCGQQDGYSSSKATNESQAMIGAMC</sequence>
<dbReference type="EMBL" id="HBGE01080903">
    <property type="protein sequence ID" value="CAD9171510.1"/>
    <property type="molecule type" value="Transcribed_RNA"/>
</dbReference>
<name>A0A7S1WJC4_ALECA</name>
<feature type="signal peptide" evidence="1">
    <location>
        <begin position="1"/>
        <end position="24"/>
    </location>
</feature>
<protein>
    <submittedName>
        <fullName evidence="2">Uncharacterized protein</fullName>
    </submittedName>
</protein>
<keyword evidence="1" id="KW-0732">Signal</keyword>
<accession>A0A7S1WJC4</accession>
<feature type="chain" id="PRO_5031091607" evidence="1">
    <location>
        <begin position="25"/>
        <end position="367"/>
    </location>
</feature>
<dbReference type="AlphaFoldDB" id="A0A7S1WJC4"/>
<proteinExistence type="predicted"/>
<evidence type="ECO:0000256" key="1">
    <source>
        <dbReference type="SAM" id="SignalP"/>
    </source>
</evidence>
<reference evidence="2" key="1">
    <citation type="submission" date="2021-01" db="EMBL/GenBank/DDBJ databases">
        <authorList>
            <person name="Corre E."/>
            <person name="Pelletier E."/>
            <person name="Niang G."/>
            <person name="Scheremetjew M."/>
            <person name="Finn R."/>
            <person name="Kale V."/>
            <person name="Holt S."/>
            <person name="Cochrane G."/>
            <person name="Meng A."/>
            <person name="Brown T."/>
            <person name="Cohen L."/>
        </authorList>
    </citation>
    <scope>NUCLEOTIDE SEQUENCE</scope>
    <source>
        <strain evidence="2">OF101</strain>
    </source>
</reference>